<reference evidence="1" key="1">
    <citation type="submission" date="2020-05" db="EMBL/GenBank/DDBJ databases">
        <authorList>
            <person name="Rincon C."/>
            <person name="Sanders R I."/>
            <person name="Robbins C."/>
            <person name="Chaturvedi A."/>
        </authorList>
    </citation>
    <scope>NUCLEOTIDE SEQUENCE</scope>
    <source>
        <strain evidence="1">CHB12</strain>
    </source>
</reference>
<name>A0A916E8C6_9GLOM</name>
<dbReference type="OrthoDB" id="10343841at2759"/>
<sequence>MLLYEISWLSKLISQQYRSHLYSTPVQANSLIDQGILELSSYKNLETFIYMMLRVLDPNKREVSRISGFILAHFCSTL</sequence>
<accession>A0A916E8C6</accession>
<dbReference type="EMBL" id="CAGKOT010000017">
    <property type="protein sequence ID" value="CAB5362320.1"/>
    <property type="molecule type" value="Genomic_DNA"/>
</dbReference>
<dbReference type="Proteomes" id="UP000684084">
    <property type="component" value="Unassembled WGS sequence"/>
</dbReference>
<evidence type="ECO:0000313" key="1">
    <source>
        <dbReference type="EMBL" id="CAB5362320.1"/>
    </source>
</evidence>
<proteinExistence type="predicted"/>
<protein>
    <submittedName>
        <fullName evidence="1">Uncharacterized protein</fullName>
    </submittedName>
</protein>
<gene>
    <name evidence="1" type="ORF">CHRIB12_LOCUS9035</name>
</gene>
<organism evidence="1 2">
    <name type="scientific">Rhizophagus irregularis</name>
    <dbReference type="NCBI Taxonomy" id="588596"/>
    <lineage>
        <taxon>Eukaryota</taxon>
        <taxon>Fungi</taxon>
        <taxon>Fungi incertae sedis</taxon>
        <taxon>Mucoromycota</taxon>
        <taxon>Glomeromycotina</taxon>
        <taxon>Glomeromycetes</taxon>
        <taxon>Glomerales</taxon>
        <taxon>Glomeraceae</taxon>
        <taxon>Rhizophagus</taxon>
    </lineage>
</organism>
<evidence type="ECO:0000313" key="2">
    <source>
        <dbReference type="Proteomes" id="UP000684084"/>
    </source>
</evidence>
<comment type="caution">
    <text evidence="1">The sequence shown here is derived from an EMBL/GenBank/DDBJ whole genome shotgun (WGS) entry which is preliminary data.</text>
</comment>
<dbReference type="AlphaFoldDB" id="A0A916E8C6"/>